<evidence type="ECO:0000313" key="1">
    <source>
        <dbReference type="EMBL" id="KZV98529.1"/>
    </source>
</evidence>
<accession>A0A166B7B9</accession>
<name>A0A166B7B9_EXIGL</name>
<reference evidence="1 2" key="1">
    <citation type="journal article" date="2016" name="Mol. Biol. Evol.">
        <title>Comparative Genomics of Early-Diverging Mushroom-Forming Fungi Provides Insights into the Origins of Lignocellulose Decay Capabilities.</title>
        <authorList>
            <person name="Nagy L.G."/>
            <person name="Riley R."/>
            <person name="Tritt A."/>
            <person name="Adam C."/>
            <person name="Daum C."/>
            <person name="Floudas D."/>
            <person name="Sun H."/>
            <person name="Yadav J.S."/>
            <person name="Pangilinan J."/>
            <person name="Larsson K.H."/>
            <person name="Matsuura K."/>
            <person name="Barry K."/>
            <person name="Labutti K."/>
            <person name="Kuo R."/>
            <person name="Ohm R.A."/>
            <person name="Bhattacharya S.S."/>
            <person name="Shirouzu T."/>
            <person name="Yoshinaga Y."/>
            <person name="Martin F.M."/>
            <person name="Grigoriev I.V."/>
            <person name="Hibbett D.S."/>
        </authorList>
    </citation>
    <scope>NUCLEOTIDE SEQUENCE [LARGE SCALE GENOMIC DNA]</scope>
    <source>
        <strain evidence="1 2">HHB12029</strain>
    </source>
</reference>
<protein>
    <submittedName>
        <fullName evidence="1">Uncharacterized protein</fullName>
    </submittedName>
</protein>
<dbReference type="InParanoid" id="A0A166B7B9"/>
<sequence length="128" mass="14186">MEILWLWSWALFDNDYVTARAPVTVTSSATSSVLADAIARSMDRTKRVQSLYPVRPLLYRTCTVARLVSFFTPIATSTVWARAHAALVPFVAYLPSSLPRSRASPRRHVLDGAYSSAGLRCFSPSTSF</sequence>
<organism evidence="1 2">
    <name type="scientific">Exidia glandulosa HHB12029</name>
    <dbReference type="NCBI Taxonomy" id="1314781"/>
    <lineage>
        <taxon>Eukaryota</taxon>
        <taxon>Fungi</taxon>
        <taxon>Dikarya</taxon>
        <taxon>Basidiomycota</taxon>
        <taxon>Agaricomycotina</taxon>
        <taxon>Agaricomycetes</taxon>
        <taxon>Auriculariales</taxon>
        <taxon>Exidiaceae</taxon>
        <taxon>Exidia</taxon>
    </lineage>
</organism>
<dbReference type="EMBL" id="KV425917">
    <property type="protein sequence ID" value="KZV98529.1"/>
    <property type="molecule type" value="Genomic_DNA"/>
</dbReference>
<dbReference type="AlphaFoldDB" id="A0A166B7B9"/>
<dbReference type="Proteomes" id="UP000077266">
    <property type="component" value="Unassembled WGS sequence"/>
</dbReference>
<proteinExistence type="predicted"/>
<gene>
    <name evidence="1" type="ORF">EXIGLDRAFT_832097</name>
</gene>
<keyword evidence="2" id="KW-1185">Reference proteome</keyword>
<evidence type="ECO:0000313" key="2">
    <source>
        <dbReference type="Proteomes" id="UP000077266"/>
    </source>
</evidence>